<feature type="transmembrane region" description="Helical" evidence="1">
    <location>
        <begin position="12"/>
        <end position="32"/>
    </location>
</feature>
<dbReference type="EMBL" id="OIVN01001324">
    <property type="protein sequence ID" value="SPC92623.1"/>
    <property type="molecule type" value="Genomic_DNA"/>
</dbReference>
<dbReference type="InterPro" id="IPR050251">
    <property type="entry name" value="HpcH-HpaI_aldolase"/>
</dbReference>
<gene>
    <name evidence="2" type="ORF">FSB_LOCUS20505</name>
</gene>
<keyword evidence="1" id="KW-0812">Transmembrane</keyword>
<organism evidence="2">
    <name type="scientific">Fagus sylvatica</name>
    <name type="common">Beechnut</name>
    <dbReference type="NCBI Taxonomy" id="28930"/>
    <lineage>
        <taxon>Eukaryota</taxon>
        <taxon>Viridiplantae</taxon>
        <taxon>Streptophyta</taxon>
        <taxon>Embryophyta</taxon>
        <taxon>Tracheophyta</taxon>
        <taxon>Spermatophyta</taxon>
        <taxon>Magnoliopsida</taxon>
        <taxon>eudicotyledons</taxon>
        <taxon>Gunneridae</taxon>
        <taxon>Pentapetalae</taxon>
        <taxon>rosids</taxon>
        <taxon>fabids</taxon>
        <taxon>Fagales</taxon>
        <taxon>Fagaceae</taxon>
        <taxon>Fagus</taxon>
    </lineage>
</organism>
<dbReference type="PANTHER" id="PTHR30502:SF0">
    <property type="entry name" value="PHOSPHOENOLPYRUVATE CARBOXYLASE FAMILY PROTEIN"/>
    <property type="match status" value="1"/>
</dbReference>
<feature type="transmembrane region" description="Helical" evidence="1">
    <location>
        <begin position="44"/>
        <end position="62"/>
    </location>
</feature>
<keyword evidence="1" id="KW-0472">Membrane</keyword>
<keyword evidence="1" id="KW-1133">Transmembrane helix</keyword>
<protein>
    <submittedName>
        <fullName evidence="2">Uncharacterized protein</fullName>
    </submittedName>
</protein>
<dbReference type="GO" id="GO:0005737">
    <property type="term" value="C:cytoplasm"/>
    <property type="evidence" value="ECO:0007669"/>
    <property type="project" value="TreeGrafter"/>
</dbReference>
<dbReference type="PANTHER" id="PTHR30502">
    <property type="entry name" value="2-KETO-3-DEOXY-L-RHAMNONATE ALDOLASE"/>
    <property type="match status" value="1"/>
</dbReference>
<reference evidence="2" key="1">
    <citation type="submission" date="2018-02" db="EMBL/GenBank/DDBJ databases">
        <authorList>
            <person name="Cohen D.B."/>
            <person name="Kent A.D."/>
        </authorList>
    </citation>
    <scope>NUCLEOTIDE SEQUENCE</scope>
</reference>
<dbReference type="GO" id="GO:0016832">
    <property type="term" value="F:aldehyde-lyase activity"/>
    <property type="evidence" value="ECO:0007669"/>
    <property type="project" value="TreeGrafter"/>
</dbReference>
<accession>A0A2N9FZG6</accession>
<dbReference type="InterPro" id="IPR015813">
    <property type="entry name" value="Pyrv/PenolPyrv_kinase-like_dom"/>
</dbReference>
<dbReference type="SUPFAM" id="SSF51621">
    <property type="entry name" value="Phosphoenolpyruvate/pyruvate domain"/>
    <property type="match status" value="1"/>
</dbReference>
<name>A0A2N9FZG6_FAGSY</name>
<evidence type="ECO:0000256" key="1">
    <source>
        <dbReference type="SAM" id="Phobius"/>
    </source>
</evidence>
<dbReference type="AlphaFoldDB" id="A0A2N9FZG6"/>
<sequence>MSSFFSVQICRPLWVFSIPFVGFSIPFVGFSLPRVGYFAASCRLFPPIFMVGLPSMGIVWIFPGSMWTSSWRWRNVQQLQMLSTKWPWRVLPSRVASDYPLRFGIDLSKAPFSEPPKNRITWSPFAMVKPIRLPSCLLGWWMIFKPFFIWPSPDAGVLAFFTVDGVDYVMMGPLDLSAGMGWLGDPVKKKVKEALLDHGSGAYLAGFAIPNDGPDELRDVDIIWCVVVLM</sequence>
<proteinExistence type="predicted"/>
<evidence type="ECO:0000313" key="2">
    <source>
        <dbReference type="EMBL" id="SPC92623.1"/>
    </source>
</evidence>